<keyword evidence="1" id="KW-0812">Transmembrane</keyword>
<dbReference type="EMBL" id="QOKV01000005">
    <property type="protein sequence ID" value="KAA0686141.1"/>
    <property type="molecule type" value="Genomic_DNA"/>
</dbReference>
<gene>
    <name evidence="2" type="ORF">DS837_10590</name>
</gene>
<name>A0A6L3B2I0_AZOBR</name>
<reference evidence="2 3" key="1">
    <citation type="submission" date="2018-07" db="EMBL/GenBank/DDBJ databases">
        <title>Genome sequence of Roseomonas fauriae ATCC 49958.</title>
        <authorList>
            <person name="Sant'Anna F.H."/>
            <person name="Baldani J.I."/>
            <person name="Zilli J.E."/>
            <person name="Reis V.M."/>
            <person name="Hartmann A."/>
            <person name="Cruz L."/>
            <person name="de Souza E.M."/>
            <person name="de Oliveira Pedrosa F."/>
            <person name="Passaglia L.M.P."/>
        </authorList>
    </citation>
    <scope>NUCLEOTIDE SEQUENCE [LARGE SCALE GENOMIC DNA]</scope>
    <source>
        <strain evidence="2 3">ATCC 49958</strain>
    </source>
</reference>
<dbReference type="AlphaFoldDB" id="A0A6L3B2I0"/>
<evidence type="ECO:0000313" key="3">
    <source>
        <dbReference type="Proteomes" id="UP000476837"/>
    </source>
</evidence>
<feature type="transmembrane region" description="Helical" evidence="1">
    <location>
        <begin position="21"/>
        <end position="43"/>
    </location>
</feature>
<accession>A0A6L3B2I0</accession>
<comment type="caution">
    <text evidence="2">The sequence shown here is derived from an EMBL/GenBank/DDBJ whole genome shotgun (WGS) entry which is preliminary data.</text>
</comment>
<evidence type="ECO:0000256" key="1">
    <source>
        <dbReference type="SAM" id="Phobius"/>
    </source>
</evidence>
<evidence type="ECO:0000313" key="2">
    <source>
        <dbReference type="EMBL" id="KAA0686141.1"/>
    </source>
</evidence>
<proteinExistence type="predicted"/>
<keyword evidence="1" id="KW-0472">Membrane</keyword>
<sequence length="156" mass="16539">MRLYFDSGISRRKGRSTDRSAASLLVFWVVMVALVIYQMPAFAGTSLAMPMPMAAMASAVEEAAPCDTTDHASDKNMPGMVALPDAGMPCCNTSDAQGIDEDSCPLMGGCFSMCASTMPTATDVRAAGRVAEHLLFADKAQAPQSVPPLQRPPRHL</sequence>
<protein>
    <submittedName>
        <fullName evidence="2">Uncharacterized protein</fullName>
    </submittedName>
</protein>
<dbReference type="Proteomes" id="UP000476837">
    <property type="component" value="Unassembled WGS sequence"/>
</dbReference>
<dbReference type="RefSeq" id="WP_149164714.1">
    <property type="nucleotide sequence ID" value="NZ_QOKV01000005.1"/>
</dbReference>
<organism evidence="2 3">
    <name type="scientific">Azospirillum brasilense</name>
    <dbReference type="NCBI Taxonomy" id="192"/>
    <lineage>
        <taxon>Bacteria</taxon>
        <taxon>Pseudomonadati</taxon>
        <taxon>Pseudomonadota</taxon>
        <taxon>Alphaproteobacteria</taxon>
        <taxon>Rhodospirillales</taxon>
        <taxon>Azospirillaceae</taxon>
        <taxon>Azospirillum</taxon>
    </lineage>
</organism>
<keyword evidence="1" id="KW-1133">Transmembrane helix</keyword>